<protein>
    <recommendedName>
        <fullName evidence="7">Pyridoxine/pyridoxamine 5'-phosphate oxidase</fullName>
        <ecNumber evidence="7">1.4.3.5</ecNumber>
    </recommendedName>
    <alternativeName>
        <fullName evidence="7">PNP/PMP oxidase</fullName>
        <shortName evidence="7">PNPOx</shortName>
    </alternativeName>
    <alternativeName>
        <fullName evidence="7">Pyridoxal 5'-phosphate synthase</fullName>
    </alternativeName>
</protein>
<comment type="cofactor">
    <cofactor evidence="7 8">
        <name>FMN</name>
        <dbReference type="ChEBI" id="CHEBI:58210"/>
    </cofactor>
    <text evidence="7 8">Binds 1 FMN per subunit.</text>
</comment>
<dbReference type="Pfam" id="PF01243">
    <property type="entry name" value="PNPOx_N"/>
    <property type="match status" value="1"/>
</dbReference>
<dbReference type="FunFam" id="2.30.110.10:FF:000020">
    <property type="entry name" value="PNPO isoform 11"/>
    <property type="match status" value="1"/>
</dbReference>
<feature type="binding site" evidence="7">
    <location>
        <position position="125"/>
    </location>
    <ligand>
        <name>substrate</name>
    </ligand>
</feature>
<evidence type="ECO:0000256" key="1">
    <source>
        <dbReference type="ARBA" id="ARBA00007301"/>
    </source>
</evidence>
<keyword evidence="12" id="KW-1185">Reference proteome</keyword>
<dbReference type="UniPathway" id="UPA01068">
    <property type="reaction ID" value="UER00304"/>
</dbReference>
<proteinExistence type="inferred from homology"/>
<dbReference type="Pfam" id="PF10590">
    <property type="entry name" value="PNP_phzG_C"/>
    <property type="match status" value="1"/>
</dbReference>
<feature type="binding site" evidence="7">
    <location>
        <begin position="185"/>
        <end position="187"/>
    </location>
    <ligand>
        <name>substrate</name>
    </ligand>
</feature>
<feature type="domain" description="Pyridoxine 5'-phosphate oxidase dimerisation C-terminal" evidence="10">
    <location>
        <begin position="166"/>
        <end position="206"/>
    </location>
</feature>
<comment type="pathway">
    <text evidence="7">Cofactor metabolism; pyridoxal 5'-phosphate salvage; pyridoxal 5'-phosphate from pyridoxamine 5'-phosphate: step 1/1.</text>
</comment>
<evidence type="ECO:0000313" key="12">
    <source>
        <dbReference type="Proteomes" id="UP000199233"/>
    </source>
</evidence>
<feature type="binding site" evidence="7 8">
    <location>
        <position position="77"/>
    </location>
    <ligand>
        <name>FMN</name>
        <dbReference type="ChEBI" id="CHEBI:58210"/>
    </ligand>
</feature>
<dbReference type="InterPro" id="IPR019576">
    <property type="entry name" value="Pyridoxamine_oxidase_dimer_C"/>
</dbReference>
<keyword evidence="3 7" id="KW-0285">Flavoprotein</keyword>
<dbReference type="InterPro" id="IPR019740">
    <property type="entry name" value="Pyridox_Oxase_CS"/>
</dbReference>
<evidence type="ECO:0000256" key="2">
    <source>
        <dbReference type="ARBA" id="ARBA00011738"/>
    </source>
</evidence>
<dbReference type="Gene3D" id="2.30.110.10">
    <property type="entry name" value="Electron Transport, Fmn-binding Protein, Chain A"/>
    <property type="match status" value="1"/>
</dbReference>
<comment type="catalytic activity">
    <reaction evidence="7">
        <text>pyridoxine 5'-phosphate + O2 = pyridoxal 5'-phosphate + H2O2</text>
        <dbReference type="Rhea" id="RHEA:15149"/>
        <dbReference type="ChEBI" id="CHEBI:15379"/>
        <dbReference type="ChEBI" id="CHEBI:16240"/>
        <dbReference type="ChEBI" id="CHEBI:58589"/>
        <dbReference type="ChEBI" id="CHEBI:597326"/>
        <dbReference type="EC" id="1.4.3.5"/>
    </reaction>
</comment>
<feature type="binding site" evidence="7">
    <location>
        <position position="60"/>
    </location>
    <ligand>
        <name>substrate</name>
    </ligand>
</feature>
<evidence type="ECO:0000313" key="11">
    <source>
        <dbReference type="EMBL" id="SER03453.1"/>
    </source>
</evidence>
<dbReference type="PIRSF" id="PIRSF000190">
    <property type="entry name" value="Pyd_amn-ph_oxd"/>
    <property type="match status" value="1"/>
</dbReference>
<dbReference type="PROSITE" id="PS01064">
    <property type="entry name" value="PYRIDOX_OXIDASE"/>
    <property type="match status" value="1"/>
</dbReference>
<evidence type="ECO:0000259" key="10">
    <source>
        <dbReference type="Pfam" id="PF10590"/>
    </source>
</evidence>
<gene>
    <name evidence="7" type="primary">pdxH</name>
    <name evidence="11" type="ORF">SAMN04488038_11470</name>
</gene>
<feature type="binding site" evidence="7 8">
    <location>
        <position position="179"/>
    </location>
    <ligand>
        <name>FMN</name>
        <dbReference type="ChEBI" id="CHEBI:58210"/>
    </ligand>
</feature>
<dbReference type="PANTHER" id="PTHR10851">
    <property type="entry name" value="PYRIDOXINE-5-PHOSPHATE OXIDASE"/>
    <property type="match status" value="1"/>
</dbReference>
<dbReference type="OrthoDB" id="9780392at2"/>
<dbReference type="NCBIfam" id="NF004231">
    <property type="entry name" value="PRK05679.1"/>
    <property type="match status" value="1"/>
</dbReference>
<feature type="binding site" evidence="7 8">
    <location>
        <position position="99"/>
    </location>
    <ligand>
        <name>FMN</name>
        <dbReference type="ChEBI" id="CHEBI:58210"/>
    </ligand>
</feature>
<evidence type="ECO:0000256" key="6">
    <source>
        <dbReference type="ARBA" id="ARBA00023096"/>
    </source>
</evidence>
<feature type="domain" description="Pyridoxamine 5'-phosphate oxidase N-terminal" evidence="9">
    <location>
        <begin position="35"/>
        <end position="142"/>
    </location>
</feature>
<dbReference type="PANTHER" id="PTHR10851:SF0">
    <property type="entry name" value="PYRIDOXINE-5'-PHOSPHATE OXIDASE"/>
    <property type="match status" value="1"/>
</dbReference>
<name>A0A1H9KXD7_9GAMM</name>
<dbReference type="AlphaFoldDB" id="A0A1H9KXD7"/>
<dbReference type="NCBIfam" id="TIGR00558">
    <property type="entry name" value="pdxH"/>
    <property type="match status" value="1"/>
</dbReference>
<comment type="pathway">
    <text evidence="7">Cofactor metabolism; pyridoxal 5'-phosphate salvage; pyridoxal 5'-phosphate from pyridoxine 5'-phosphate: step 1/1.</text>
</comment>
<feature type="binding site" evidence="7 8">
    <location>
        <position position="76"/>
    </location>
    <ligand>
        <name>FMN</name>
        <dbReference type="ChEBI" id="CHEBI:58210"/>
    </ligand>
</feature>
<dbReference type="GO" id="GO:0010181">
    <property type="term" value="F:FMN binding"/>
    <property type="evidence" value="ECO:0007669"/>
    <property type="project" value="UniProtKB-UniRule"/>
</dbReference>
<keyword evidence="4 7" id="KW-0288">FMN</keyword>
<dbReference type="GO" id="GO:0008615">
    <property type="term" value="P:pyridoxine biosynthetic process"/>
    <property type="evidence" value="ECO:0007669"/>
    <property type="project" value="UniProtKB-UniRule"/>
</dbReference>
<reference evidence="11 12" key="1">
    <citation type="submission" date="2016-10" db="EMBL/GenBank/DDBJ databases">
        <authorList>
            <person name="de Groot N.N."/>
        </authorList>
    </citation>
    <scope>NUCLEOTIDE SEQUENCE [LARGE SCALE GENOMIC DNA]</scope>
    <source>
        <strain evidence="11 12">DSM 25927</strain>
    </source>
</reference>
<evidence type="ECO:0000256" key="3">
    <source>
        <dbReference type="ARBA" id="ARBA00022630"/>
    </source>
</evidence>
<evidence type="ECO:0000256" key="5">
    <source>
        <dbReference type="ARBA" id="ARBA00023002"/>
    </source>
</evidence>
<comment type="similarity">
    <text evidence="1 7">Belongs to the pyridoxamine 5'-phosphate oxidase family.</text>
</comment>
<evidence type="ECO:0000256" key="7">
    <source>
        <dbReference type="HAMAP-Rule" id="MF_01629"/>
    </source>
</evidence>
<feature type="binding site" evidence="7 8">
    <location>
        <position position="189"/>
    </location>
    <ligand>
        <name>FMN</name>
        <dbReference type="ChEBI" id="CHEBI:58210"/>
    </ligand>
</feature>
<feature type="binding site" evidence="7 8">
    <location>
        <begin position="134"/>
        <end position="135"/>
    </location>
    <ligand>
        <name>FMN</name>
        <dbReference type="ChEBI" id="CHEBI:58210"/>
    </ligand>
</feature>
<dbReference type="EC" id="1.4.3.5" evidence="7"/>
<dbReference type="STRING" id="489703.SAMN04488038_11470"/>
<dbReference type="EMBL" id="FOFS01000014">
    <property type="protein sequence ID" value="SER03453.1"/>
    <property type="molecule type" value="Genomic_DNA"/>
</dbReference>
<keyword evidence="6 7" id="KW-0664">Pyridoxine biosynthesis</keyword>
<sequence length="206" mass="23384">MAQYEKNSPLDIGDLQADPLDQLQGWLDAAAAIGMQEPTAMTLASVDAQGRPSARIVLFKGFVEGGLSFYTNYQSRKGEELAANPQVALVFWWDKLERQVRVEGRVSKVSRELSDRYFHSRLRGSQIAAATSHQSRVVASRADLDRRYDETAARIGENEVPLPDHWGGYRVEPEAIEFWQGRGARLHDRLRYRREGDGWVVERLEP</sequence>
<feature type="binding site" evidence="7">
    <location>
        <position position="117"/>
    </location>
    <ligand>
        <name>substrate</name>
    </ligand>
</feature>
<dbReference type="GO" id="GO:0004733">
    <property type="term" value="F:pyridoxamine phosphate oxidase activity"/>
    <property type="evidence" value="ECO:0007669"/>
    <property type="project" value="UniProtKB-UniRule"/>
</dbReference>
<feature type="binding site" evidence="7 8">
    <location>
        <begin position="70"/>
        <end position="71"/>
    </location>
    <ligand>
        <name>FMN</name>
        <dbReference type="ChEBI" id="CHEBI:58210"/>
    </ligand>
</feature>
<feature type="binding site" evidence="7">
    <location>
        <position position="121"/>
    </location>
    <ligand>
        <name>substrate</name>
    </ligand>
</feature>
<accession>A0A1H9KXD7</accession>
<evidence type="ECO:0000259" key="9">
    <source>
        <dbReference type="Pfam" id="PF01243"/>
    </source>
</evidence>
<dbReference type="InterPro" id="IPR011576">
    <property type="entry name" value="Pyridox_Oxase_N"/>
</dbReference>
<dbReference type="InterPro" id="IPR000659">
    <property type="entry name" value="Pyridox_Oxase"/>
</dbReference>
<dbReference type="Proteomes" id="UP000199233">
    <property type="component" value="Unassembled WGS sequence"/>
</dbReference>
<keyword evidence="5 7" id="KW-0560">Oxidoreductase</keyword>
<feature type="binding site" evidence="7 8">
    <location>
        <begin position="55"/>
        <end position="60"/>
    </location>
    <ligand>
        <name>FMN</name>
        <dbReference type="ChEBI" id="CHEBI:58210"/>
    </ligand>
</feature>
<evidence type="ECO:0000256" key="4">
    <source>
        <dbReference type="ARBA" id="ARBA00022643"/>
    </source>
</evidence>
<evidence type="ECO:0000256" key="8">
    <source>
        <dbReference type="PIRSR" id="PIRSR000190-2"/>
    </source>
</evidence>
<organism evidence="11 12">
    <name type="scientific">Solimonas aquatica</name>
    <dbReference type="NCBI Taxonomy" id="489703"/>
    <lineage>
        <taxon>Bacteria</taxon>
        <taxon>Pseudomonadati</taxon>
        <taxon>Pseudomonadota</taxon>
        <taxon>Gammaproteobacteria</taxon>
        <taxon>Nevskiales</taxon>
        <taxon>Nevskiaceae</taxon>
        <taxon>Solimonas</taxon>
    </lineage>
</organism>
<dbReference type="InterPro" id="IPR012349">
    <property type="entry name" value="Split_barrel_FMN-bd"/>
</dbReference>
<comment type="subunit">
    <text evidence="2 7">Homodimer.</text>
</comment>
<dbReference type="SUPFAM" id="SSF50475">
    <property type="entry name" value="FMN-binding split barrel"/>
    <property type="match status" value="1"/>
</dbReference>
<comment type="function">
    <text evidence="7">Catalyzes the oxidation of either pyridoxine 5'-phosphate (PNP) or pyridoxamine 5'-phosphate (PMP) into pyridoxal 5'-phosphate (PLP).</text>
</comment>
<dbReference type="HAMAP" id="MF_01629">
    <property type="entry name" value="PdxH"/>
    <property type="match status" value="1"/>
</dbReference>
<comment type="catalytic activity">
    <reaction evidence="7">
        <text>pyridoxamine 5'-phosphate + O2 + H2O = pyridoxal 5'-phosphate + H2O2 + NH4(+)</text>
        <dbReference type="Rhea" id="RHEA:15817"/>
        <dbReference type="ChEBI" id="CHEBI:15377"/>
        <dbReference type="ChEBI" id="CHEBI:15379"/>
        <dbReference type="ChEBI" id="CHEBI:16240"/>
        <dbReference type="ChEBI" id="CHEBI:28938"/>
        <dbReference type="ChEBI" id="CHEBI:58451"/>
        <dbReference type="ChEBI" id="CHEBI:597326"/>
        <dbReference type="EC" id="1.4.3.5"/>
    </reaction>
</comment>
<dbReference type="RefSeq" id="WP_093288889.1">
    <property type="nucleotide sequence ID" value="NZ_FOFS01000014.1"/>
</dbReference>